<dbReference type="AlphaFoldDB" id="A0A2T1A458"/>
<accession>A0A2T1A458</accession>
<keyword evidence="3" id="KW-1185">Reference proteome</keyword>
<dbReference type="NCBIfam" id="TIGR03815">
    <property type="entry name" value="CpaE_hom_Actino"/>
    <property type="match status" value="1"/>
</dbReference>
<evidence type="ECO:0000313" key="3">
    <source>
        <dbReference type="Proteomes" id="UP000237752"/>
    </source>
</evidence>
<organism evidence="2 3">
    <name type="scientific">Antricoccus suffuscus</name>
    <dbReference type="NCBI Taxonomy" id="1629062"/>
    <lineage>
        <taxon>Bacteria</taxon>
        <taxon>Bacillati</taxon>
        <taxon>Actinomycetota</taxon>
        <taxon>Actinomycetes</taxon>
        <taxon>Geodermatophilales</taxon>
        <taxon>Antricoccaceae</taxon>
        <taxon>Antricoccus</taxon>
    </lineage>
</organism>
<evidence type="ECO:0000313" key="2">
    <source>
        <dbReference type="EMBL" id="PRZ43108.1"/>
    </source>
</evidence>
<dbReference type="Gene3D" id="3.40.50.300">
    <property type="entry name" value="P-loop containing nucleotide triphosphate hydrolases"/>
    <property type="match status" value="1"/>
</dbReference>
<proteinExistence type="predicted"/>
<gene>
    <name evidence="2" type="ORF">CLV47_103165</name>
</gene>
<dbReference type="SUPFAM" id="SSF52540">
    <property type="entry name" value="P-loop containing nucleoside triphosphate hydrolases"/>
    <property type="match status" value="1"/>
</dbReference>
<reference evidence="2 3" key="1">
    <citation type="submission" date="2018-03" db="EMBL/GenBank/DDBJ databases">
        <title>Genomic Encyclopedia of Archaeal and Bacterial Type Strains, Phase II (KMG-II): from individual species to whole genera.</title>
        <authorList>
            <person name="Goeker M."/>
        </authorList>
    </citation>
    <scope>NUCLEOTIDE SEQUENCE [LARGE SCALE GENOMIC DNA]</scope>
    <source>
        <strain evidence="2 3">DSM 100065</strain>
    </source>
</reference>
<sequence>MATRHARTALYIGATDALSERARRIVVAAGFEWEAVAAPDCGVRWRLADVVLINAADAELVMLEDPVRRGDVLVLAESSVDQAVWQHCVSLGVEDVVLLDESEPWLVDRLGVVGGGVPDEGMVIGVIGASGGCGASTLAAGLAVATSAAFGTSMIIDLNGFGGGYDLQFGAADWSGLSWHELADISGRISGGSLREAVPSVDDIAVVGFARDSPMCEVPDRARRAVLLGARQAAGLTVVDIPTAPGTIREVRPLLDQVVVAGTADIRGALATRGVLRFLRELEVPSAVAVRAPGRQCLSDDVYLEVVDCPDGTSVWWLSEIRAIDRRIRSGDPVVRSGDRFVGDCLELIDGLQETRTTGRPRRLARAGAPT</sequence>
<dbReference type="InterPro" id="IPR059050">
    <property type="entry name" value="Rv3660c_N"/>
</dbReference>
<dbReference type="InterPro" id="IPR027417">
    <property type="entry name" value="P-loop_NTPase"/>
</dbReference>
<dbReference type="InterPro" id="IPR022521">
    <property type="entry name" value="Rv3660c"/>
</dbReference>
<name>A0A2T1A458_9ACTN</name>
<dbReference type="Proteomes" id="UP000237752">
    <property type="component" value="Unassembled WGS sequence"/>
</dbReference>
<evidence type="ECO:0000259" key="1">
    <source>
        <dbReference type="Pfam" id="PF26563"/>
    </source>
</evidence>
<dbReference type="Pfam" id="PF26563">
    <property type="entry name" value="Rv3660c_N"/>
    <property type="match status" value="1"/>
</dbReference>
<comment type="caution">
    <text evidence="2">The sequence shown here is derived from an EMBL/GenBank/DDBJ whole genome shotgun (WGS) entry which is preliminary data.</text>
</comment>
<protein>
    <submittedName>
        <fullName evidence="2">Secretion/DNA translocation related CpaE-like protein</fullName>
    </submittedName>
</protein>
<dbReference type="EMBL" id="PVUE01000003">
    <property type="protein sequence ID" value="PRZ43108.1"/>
    <property type="molecule type" value="Genomic_DNA"/>
</dbReference>
<feature type="domain" description="Rv3660c-like CheY-like N-terminal" evidence="1">
    <location>
        <begin position="15"/>
        <end position="113"/>
    </location>
</feature>